<sequence length="168" mass="19065">MHHSRKKSGHGLPNTSLTDVRKAVTATDPSKYKRPAMTRRQTPQKLGRSQREREREWSESWEDERESFPQFCMTCEKQFIPHDDMGLYCSDSCRRIDQTSTSQPASSVRNYAVTLAAQLDASKLSANHARHRLRRLPTHFGHLSTPVPQCPPSEPSVADGQLQQPVAL</sequence>
<protein>
    <submittedName>
        <fullName evidence="2">Uncharacterized protein</fullName>
    </submittedName>
</protein>
<feature type="region of interest" description="Disordered" evidence="1">
    <location>
        <begin position="1"/>
        <end position="65"/>
    </location>
</feature>
<evidence type="ECO:0000313" key="3">
    <source>
        <dbReference type="Proteomes" id="UP000722485"/>
    </source>
</evidence>
<dbReference type="InterPro" id="IPR024368">
    <property type="entry name" value="Ecl1/2/3"/>
</dbReference>
<keyword evidence="3" id="KW-1185">Reference proteome</keyword>
<proteinExistence type="predicted"/>
<comment type="caution">
    <text evidence="2">The sequence shown here is derived from an EMBL/GenBank/DDBJ whole genome shotgun (WGS) entry which is preliminary data.</text>
</comment>
<feature type="compositionally biased region" description="Basic and acidic residues" evidence="1">
    <location>
        <begin position="49"/>
        <end position="58"/>
    </location>
</feature>
<accession>A0A9P5HCV8</accession>
<evidence type="ECO:0000256" key="1">
    <source>
        <dbReference type="SAM" id="MobiDB-lite"/>
    </source>
</evidence>
<dbReference type="Proteomes" id="UP000722485">
    <property type="component" value="Unassembled WGS sequence"/>
</dbReference>
<dbReference type="AlphaFoldDB" id="A0A9P5HCV8"/>
<dbReference type="OrthoDB" id="3599883at2759"/>
<gene>
    <name evidence="2" type="ORF">G7Z17_g5453</name>
</gene>
<name>A0A9P5HCV8_9HYPO</name>
<feature type="region of interest" description="Disordered" evidence="1">
    <location>
        <begin position="141"/>
        <end position="168"/>
    </location>
</feature>
<organism evidence="2 3">
    <name type="scientific">Cylindrodendrum hubeiense</name>
    <dbReference type="NCBI Taxonomy" id="595255"/>
    <lineage>
        <taxon>Eukaryota</taxon>
        <taxon>Fungi</taxon>
        <taxon>Dikarya</taxon>
        <taxon>Ascomycota</taxon>
        <taxon>Pezizomycotina</taxon>
        <taxon>Sordariomycetes</taxon>
        <taxon>Hypocreomycetidae</taxon>
        <taxon>Hypocreales</taxon>
        <taxon>Nectriaceae</taxon>
        <taxon>Cylindrodendrum</taxon>
    </lineage>
</organism>
<dbReference type="EMBL" id="JAANBB010000091">
    <property type="protein sequence ID" value="KAF7550787.1"/>
    <property type="molecule type" value="Genomic_DNA"/>
</dbReference>
<evidence type="ECO:0000313" key="2">
    <source>
        <dbReference type="EMBL" id="KAF7550787.1"/>
    </source>
</evidence>
<dbReference type="Pfam" id="PF12855">
    <property type="entry name" value="Ecl1"/>
    <property type="match status" value="1"/>
</dbReference>
<reference evidence="2" key="1">
    <citation type="submission" date="2020-03" db="EMBL/GenBank/DDBJ databases">
        <title>Draft Genome Sequence of Cylindrodendrum hubeiense.</title>
        <authorList>
            <person name="Buettner E."/>
            <person name="Kellner H."/>
        </authorList>
    </citation>
    <scope>NUCLEOTIDE SEQUENCE</scope>
    <source>
        <strain evidence="2">IHI 201604</strain>
    </source>
</reference>